<sequence>MKRNLWLIALFLALSLVISSYAASTWPYQNRKLLIIESRPSKSRPAPQCC</sequence>
<evidence type="ECO:0000313" key="2">
    <source>
        <dbReference type="Araport" id="AT3G13433"/>
    </source>
</evidence>
<feature type="signal peptide" evidence="1">
    <location>
        <begin position="1"/>
        <end position="22"/>
    </location>
</feature>
<dbReference type="EMBL" id="CACRSJ010000106">
    <property type="protein sequence ID" value="VYS57238.1"/>
    <property type="molecule type" value="Genomic_DNA"/>
</dbReference>
<reference evidence="4 5" key="1">
    <citation type="submission" date="2019-11" db="EMBL/GenBank/DDBJ databases">
        <authorList>
            <person name="Jiao W.-B."/>
            <person name="Schneeberger K."/>
        </authorList>
    </citation>
    <scope>NUCLEOTIDE SEQUENCE [LARGE SCALE GENOMIC DNA]</scope>
    <source>
        <strain evidence="5">cv. An-1</strain>
        <strain evidence="6">cv. C24</strain>
    </source>
</reference>
<protein>
    <recommendedName>
        <fullName evidence="7">Transmembrane protein</fullName>
    </recommendedName>
</protein>
<dbReference type="KEGG" id="ath:AT3G13433"/>
<dbReference type="ExpressionAtlas" id="A0A654F827">
    <property type="expression patterns" value="baseline and differential"/>
</dbReference>
<evidence type="ECO:0000256" key="1">
    <source>
        <dbReference type="SAM" id="SignalP"/>
    </source>
</evidence>
<feature type="chain" id="PRO_5038244281" description="Transmembrane protein" evidence="1">
    <location>
        <begin position="23"/>
        <end position="50"/>
    </location>
</feature>
<dbReference type="AlphaFoldDB" id="A0A654F827"/>
<evidence type="ECO:0000313" key="3">
    <source>
        <dbReference type="EMBL" id="CAA0382290.1"/>
    </source>
</evidence>
<organism evidence="4 5">
    <name type="scientific">Arabidopsis thaliana</name>
    <name type="common">Mouse-ear cress</name>
    <dbReference type="NCBI Taxonomy" id="3702"/>
    <lineage>
        <taxon>Eukaryota</taxon>
        <taxon>Viridiplantae</taxon>
        <taxon>Streptophyta</taxon>
        <taxon>Embryophyta</taxon>
        <taxon>Tracheophyta</taxon>
        <taxon>Spermatophyta</taxon>
        <taxon>Magnoliopsida</taxon>
        <taxon>eudicotyledons</taxon>
        <taxon>Gunneridae</taxon>
        <taxon>Pentapetalae</taxon>
        <taxon>rosids</taxon>
        <taxon>malvids</taxon>
        <taxon>Brassicales</taxon>
        <taxon>Brassicaceae</taxon>
        <taxon>Camelineae</taxon>
        <taxon>Arabidopsis</taxon>
    </lineage>
</organism>
<evidence type="ECO:0000313" key="5">
    <source>
        <dbReference type="Proteomes" id="UP000426265"/>
    </source>
</evidence>
<evidence type="ECO:0000313" key="6">
    <source>
        <dbReference type="Proteomes" id="UP000434276"/>
    </source>
</evidence>
<dbReference type="Proteomes" id="UP000434276">
    <property type="component" value="Unassembled WGS sequence"/>
</dbReference>
<gene>
    <name evidence="2" type="ordered locus">At3g13433</name>
    <name evidence="4" type="ORF">AN1_LOCUS12687</name>
    <name evidence="3" type="ORF">C24_LOCUS12519</name>
</gene>
<dbReference type="RefSeq" id="NP_001154615.1">
    <property type="nucleotide sequence ID" value="NM_001161143.2"/>
</dbReference>
<dbReference type="Proteomes" id="UP000426265">
    <property type="component" value="Unassembled WGS sequence"/>
</dbReference>
<evidence type="ECO:0000313" key="4">
    <source>
        <dbReference type="EMBL" id="VYS57238.1"/>
    </source>
</evidence>
<accession>A0A654F827</accession>
<dbReference type="EMBL" id="CACSHJ010000089">
    <property type="protein sequence ID" value="CAA0382290.1"/>
    <property type="molecule type" value="Genomic_DNA"/>
</dbReference>
<dbReference type="GeneID" id="7922438"/>
<name>A0A654F827_ARATH</name>
<proteinExistence type="predicted"/>
<keyword evidence="1" id="KW-0732">Signal</keyword>
<dbReference type="Araport" id="AT3G13433"/>
<evidence type="ECO:0008006" key="7">
    <source>
        <dbReference type="Google" id="ProtNLM"/>
    </source>
</evidence>
<dbReference type="OrthoDB" id="1105813at2759"/>